<comment type="catalytic activity">
    <reaction evidence="8">
        <text>L-seryl-[protein] + ATP = O-phospho-L-seryl-[protein] + ADP + H(+)</text>
        <dbReference type="Rhea" id="RHEA:17989"/>
        <dbReference type="Rhea" id="RHEA-COMP:9863"/>
        <dbReference type="Rhea" id="RHEA-COMP:11604"/>
        <dbReference type="ChEBI" id="CHEBI:15378"/>
        <dbReference type="ChEBI" id="CHEBI:29999"/>
        <dbReference type="ChEBI" id="CHEBI:30616"/>
        <dbReference type="ChEBI" id="CHEBI:83421"/>
        <dbReference type="ChEBI" id="CHEBI:456216"/>
        <dbReference type="EC" id="2.7.11.1"/>
    </reaction>
</comment>
<feature type="compositionally biased region" description="Basic and acidic residues" evidence="9">
    <location>
        <begin position="306"/>
        <end position="321"/>
    </location>
</feature>
<feature type="compositionally biased region" description="Low complexity" evidence="9">
    <location>
        <begin position="322"/>
        <end position="352"/>
    </location>
</feature>
<evidence type="ECO:0000313" key="11">
    <source>
        <dbReference type="EMBL" id="ORY17380.1"/>
    </source>
</evidence>
<dbReference type="SUPFAM" id="SSF56112">
    <property type="entry name" value="Protein kinase-like (PK-like)"/>
    <property type="match status" value="1"/>
</dbReference>
<evidence type="ECO:0000259" key="10">
    <source>
        <dbReference type="PROSITE" id="PS50011"/>
    </source>
</evidence>
<keyword evidence="2" id="KW-0723">Serine/threonine-protein kinase</keyword>
<evidence type="ECO:0000256" key="5">
    <source>
        <dbReference type="ARBA" id="ARBA00022777"/>
    </source>
</evidence>
<feature type="domain" description="Protein kinase" evidence="10">
    <location>
        <begin position="379"/>
        <end position="675"/>
    </location>
</feature>
<reference evidence="11 12" key="1">
    <citation type="submission" date="2016-08" db="EMBL/GenBank/DDBJ databases">
        <title>A Parts List for Fungal Cellulosomes Revealed by Comparative Genomics.</title>
        <authorList>
            <consortium name="DOE Joint Genome Institute"/>
            <person name="Haitjema C.H."/>
            <person name="Gilmore S.P."/>
            <person name="Henske J.K."/>
            <person name="Solomon K.V."/>
            <person name="De Groot R."/>
            <person name="Kuo A."/>
            <person name="Mondo S.J."/>
            <person name="Salamov A.A."/>
            <person name="Labutti K."/>
            <person name="Zhao Z."/>
            <person name="Chiniquy J."/>
            <person name="Barry K."/>
            <person name="Brewer H.M."/>
            <person name="Purvine S.O."/>
            <person name="Wright A.T."/>
            <person name="Boxma B."/>
            <person name="Van Alen T."/>
            <person name="Hackstein J.H."/>
            <person name="Baker S.E."/>
            <person name="Grigoriev I.V."/>
            <person name="O'Malley M.A."/>
        </authorList>
    </citation>
    <scope>NUCLEOTIDE SEQUENCE [LARGE SCALE GENOMIC DNA]</scope>
    <source>
        <strain evidence="11 12">G1</strain>
    </source>
</reference>
<keyword evidence="12" id="KW-1185">Reference proteome</keyword>
<dbReference type="SMART" id="SM00220">
    <property type="entry name" value="S_TKc"/>
    <property type="match status" value="1"/>
</dbReference>
<dbReference type="GO" id="GO:0005524">
    <property type="term" value="F:ATP binding"/>
    <property type="evidence" value="ECO:0007669"/>
    <property type="project" value="UniProtKB-KW"/>
</dbReference>
<comment type="caution">
    <text evidence="11">The sequence shown here is derived from an EMBL/GenBank/DDBJ whole genome shotgun (WGS) entry which is preliminary data.</text>
</comment>
<dbReference type="Gene3D" id="1.10.510.10">
    <property type="entry name" value="Transferase(Phosphotransferase) domain 1"/>
    <property type="match status" value="1"/>
</dbReference>
<dbReference type="PANTHER" id="PTHR43895">
    <property type="entry name" value="CALCIUM/CALMODULIN-DEPENDENT PROTEIN KINASE KINASE-RELATED"/>
    <property type="match status" value="1"/>
</dbReference>
<dbReference type="GO" id="GO:0004674">
    <property type="term" value="F:protein serine/threonine kinase activity"/>
    <property type="evidence" value="ECO:0007669"/>
    <property type="project" value="UniProtKB-KW"/>
</dbReference>
<evidence type="ECO:0000313" key="12">
    <source>
        <dbReference type="Proteomes" id="UP000193920"/>
    </source>
</evidence>
<sequence length="718" mass="82911">MPILSGIFKSSEKSINQIGSELSNENIRTISAENLEKLKDNNKAILSELIPIAKTKKSIQCFQLHSYDNAYIRRVIHPIKEEEPKVERRRSLKNELFKNLRINTLISGIKGSLNSAPVKEDIKNNKNLYKNGPKTATIEKDFKKLNINKKDEVEVEHQELISNNDNNNISSSNIINSINNSNSIILSNTDMETNQSLGTLSNDSLKFKDNKLHENINNSSNIFKSNNNSLSVIHEYESTEISMKEIDRSMSCYSENDLPKKKANNVELTIDTSQPKEKKKKKLTTILTPNSKSLSWLKEKKKNKKHETINENILKNKENEVNNKSQSVPNSGNNFSNNPNSDTNSSTFINSSNSNYNRFSDMEDNVTLTSANSPPTSALSNESTIKSPKKKKLYFNKDGTVIGKIDATDVRIISKMYNEDKEDFHKRVEFDFICTESKKLTSYNYYFYSPTDLIYNNSKAFFFYEPTIAIGSLKDILKNSKGFIDEMDIYVEEMLCTFKKLVNAVYWLHSTYQVVHRRIDPNRILFDTSGQFKLTGLEWAFHLSNHESINIQEEYHFHEDLIQSHNNHDKNDPIFFAPEICELNSDYFSKISTKIDVYSCGMILAAMNFGYSNVTSKMVEQEQQKKYCLNNNFTDKDDVKFVKHRNEIPEIMNSMLKWKPYERITLKDLISTEWFKNIHVCYPANDISIIDMNTTYNEVIHTHLNIPGKKLIFKFNII</sequence>
<dbReference type="InterPro" id="IPR000719">
    <property type="entry name" value="Prot_kinase_dom"/>
</dbReference>
<evidence type="ECO:0000256" key="1">
    <source>
        <dbReference type="ARBA" id="ARBA00012513"/>
    </source>
</evidence>
<dbReference type="InterPro" id="IPR011009">
    <property type="entry name" value="Kinase-like_dom_sf"/>
</dbReference>
<keyword evidence="6" id="KW-0067">ATP-binding</keyword>
<dbReference type="Proteomes" id="UP000193920">
    <property type="component" value="Unassembled WGS sequence"/>
</dbReference>
<keyword evidence="5" id="KW-0418">Kinase</keyword>
<protein>
    <recommendedName>
        <fullName evidence="1">non-specific serine/threonine protein kinase</fullName>
        <ecNumber evidence="1">2.7.11.1</ecNumber>
    </recommendedName>
</protein>
<comment type="catalytic activity">
    <reaction evidence="7">
        <text>L-threonyl-[protein] + ATP = O-phospho-L-threonyl-[protein] + ADP + H(+)</text>
        <dbReference type="Rhea" id="RHEA:46608"/>
        <dbReference type="Rhea" id="RHEA-COMP:11060"/>
        <dbReference type="Rhea" id="RHEA-COMP:11605"/>
        <dbReference type="ChEBI" id="CHEBI:15378"/>
        <dbReference type="ChEBI" id="CHEBI:30013"/>
        <dbReference type="ChEBI" id="CHEBI:30616"/>
        <dbReference type="ChEBI" id="CHEBI:61977"/>
        <dbReference type="ChEBI" id="CHEBI:456216"/>
        <dbReference type="EC" id="2.7.11.1"/>
    </reaction>
</comment>
<evidence type="ECO:0000256" key="4">
    <source>
        <dbReference type="ARBA" id="ARBA00022741"/>
    </source>
</evidence>
<keyword evidence="4" id="KW-0547">Nucleotide-binding</keyword>
<dbReference type="AlphaFoldDB" id="A0A1Y2A4W8"/>
<keyword evidence="3" id="KW-0808">Transferase</keyword>
<evidence type="ECO:0000256" key="8">
    <source>
        <dbReference type="ARBA" id="ARBA00048679"/>
    </source>
</evidence>
<accession>A0A1Y2A4W8</accession>
<dbReference type="OrthoDB" id="79687at2759"/>
<dbReference type="EC" id="2.7.11.1" evidence="1"/>
<dbReference type="EMBL" id="MCOG01000327">
    <property type="protein sequence ID" value="ORY17380.1"/>
    <property type="molecule type" value="Genomic_DNA"/>
</dbReference>
<name>A0A1Y2A4W8_9FUNG</name>
<dbReference type="PANTHER" id="PTHR43895:SF32">
    <property type="entry name" value="SERINE_THREONINE-PROTEIN KINASE CHK1"/>
    <property type="match status" value="1"/>
</dbReference>
<dbReference type="Pfam" id="PF00069">
    <property type="entry name" value="Pkinase"/>
    <property type="match status" value="1"/>
</dbReference>
<evidence type="ECO:0000256" key="7">
    <source>
        <dbReference type="ARBA" id="ARBA00047899"/>
    </source>
</evidence>
<gene>
    <name evidence="11" type="ORF">LY90DRAFT_677340</name>
</gene>
<evidence type="ECO:0000256" key="9">
    <source>
        <dbReference type="SAM" id="MobiDB-lite"/>
    </source>
</evidence>
<evidence type="ECO:0000256" key="2">
    <source>
        <dbReference type="ARBA" id="ARBA00022527"/>
    </source>
</evidence>
<dbReference type="STRING" id="1754190.A0A1Y2A4W8"/>
<organism evidence="11 12">
    <name type="scientific">Neocallimastix californiae</name>
    <dbReference type="NCBI Taxonomy" id="1754190"/>
    <lineage>
        <taxon>Eukaryota</taxon>
        <taxon>Fungi</taxon>
        <taxon>Fungi incertae sedis</taxon>
        <taxon>Chytridiomycota</taxon>
        <taxon>Chytridiomycota incertae sedis</taxon>
        <taxon>Neocallimastigomycetes</taxon>
        <taxon>Neocallimastigales</taxon>
        <taxon>Neocallimastigaceae</taxon>
        <taxon>Neocallimastix</taxon>
    </lineage>
</organism>
<feature type="region of interest" description="Disordered" evidence="9">
    <location>
        <begin position="298"/>
        <end position="352"/>
    </location>
</feature>
<proteinExistence type="predicted"/>
<evidence type="ECO:0000256" key="3">
    <source>
        <dbReference type="ARBA" id="ARBA00022679"/>
    </source>
</evidence>
<dbReference type="PROSITE" id="PS50011">
    <property type="entry name" value="PROTEIN_KINASE_DOM"/>
    <property type="match status" value="1"/>
</dbReference>
<evidence type="ECO:0000256" key="6">
    <source>
        <dbReference type="ARBA" id="ARBA00022840"/>
    </source>
</evidence>
<dbReference type="GO" id="GO:0007165">
    <property type="term" value="P:signal transduction"/>
    <property type="evidence" value="ECO:0007669"/>
    <property type="project" value="TreeGrafter"/>
</dbReference>